<reference evidence="2 3" key="3">
    <citation type="journal article" date="2011" name="Nat. Chem. Biol.">
        <title>Reveromycin A biosynthesis uses RevG and RevJ for stereospecific spiroacetal formation.</title>
        <authorList>
            <person name="Takahashi S."/>
            <person name="Toyoda A."/>
            <person name="Sekiyama Y."/>
            <person name="Takagi H."/>
            <person name="Nogawa T."/>
            <person name="Uramoto M."/>
            <person name="Suzuki R."/>
            <person name="Koshino H."/>
            <person name="Kumano T."/>
            <person name="Panthee S."/>
            <person name="Dairi T."/>
            <person name="Ishikawa J."/>
            <person name="Ikeda H."/>
            <person name="Sakaki Y."/>
            <person name="Osada H."/>
        </authorList>
    </citation>
    <scope>NUCLEOTIDE SEQUENCE [LARGE SCALE GENOMIC DNA]</scope>
    <source>
        <strain evidence="2 3">SN-593</strain>
    </source>
</reference>
<organism evidence="2 3">
    <name type="scientific">Actinacidiphila reveromycinica</name>
    <dbReference type="NCBI Taxonomy" id="659352"/>
    <lineage>
        <taxon>Bacteria</taxon>
        <taxon>Bacillati</taxon>
        <taxon>Actinomycetota</taxon>
        <taxon>Actinomycetes</taxon>
        <taxon>Kitasatosporales</taxon>
        <taxon>Streptomycetaceae</taxon>
        <taxon>Actinacidiphila</taxon>
    </lineage>
</organism>
<feature type="transmembrane region" description="Helical" evidence="1">
    <location>
        <begin position="7"/>
        <end position="26"/>
    </location>
</feature>
<evidence type="ECO:0000313" key="2">
    <source>
        <dbReference type="EMBL" id="BBB00971.1"/>
    </source>
</evidence>
<dbReference type="Proteomes" id="UP000595703">
    <property type="component" value="Chromosome"/>
</dbReference>
<dbReference type="Pfam" id="PF09656">
    <property type="entry name" value="PGPGW"/>
    <property type="match status" value="1"/>
</dbReference>
<keyword evidence="1" id="KW-0812">Transmembrane</keyword>
<proteinExistence type="predicted"/>
<feature type="transmembrane region" description="Helical" evidence="1">
    <location>
        <begin position="32"/>
        <end position="51"/>
    </location>
</feature>
<evidence type="ECO:0000313" key="3">
    <source>
        <dbReference type="Proteomes" id="UP000595703"/>
    </source>
</evidence>
<dbReference type="EMBL" id="AP018365">
    <property type="protein sequence ID" value="BBB00971.1"/>
    <property type="molecule type" value="Genomic_DNA"/>
</dbReference>
<keyword evidence="1" id="KW-0472">Membrane</keyword>
<dbReference type="InterPro" id="IPR019099">
    <property type="entry name" value="Uncharacterised_PGPGW_TM"/>
</dbReference>
<reference evidence="2 3" key="2">
    <citation type="journal article" date="2011" name="J. Antibiot.">
        <title>Furaquinocins I and J: novel polyketide isoprenoid hybrid compounds from Streptomyces reveromyceticus SN-593.</title>
        <authorList>
            <person name="Panthee S."/>
            <person name="Takahashi S."/>
            <person name="Takagi H."/>
            <person name="Nogawa T."/>
            <person name="Oowada E."/>
            <person name="Uramoto M."/>
            <person name="Osada H."/>
        </authorList>
    </citation>
    <scope>NUCLEOTIDE SEQUENCE [LARGE SCALE GENOMIC DNA]</scope>
    <source>
        <strain evidence="2 3">SN-593</strain>
    </source>
</reference>
<gene>
    <name evidence="2" type="ORF">RVR_8188</name>
</gene>
<sequence length="130" mass="13455">MHPAKRLVLGVVGGLLLLVGLALLVLPGPGMLLVLAGLVLLSRAVPAVARFEEPVRVRAMQGVEASVASPWRIAGTALAGLALIGAGVVWGARLVPRLPFGGWSTGSSLILSGLVLLGLLAWSYRRTHRA</sequence>
<accession>A0A7U3VRL3</accession>
<reference evidence="2 3" key="1">
    <citation type="journal article" date="2010" name="J. Bacteriol.">
        <title>Biochemical characterization of a novel indole prenyltransferase from Streptomyces sp. SN-593.</title>
        <authorList>
            <person name="Takahashi S."/>
            <person name="Takagi H."/>
            <person name="Toyoda A."/>
            <person name="Uramoto M."/>
            <person name="Nogawa T."/>
            <person name="Ueki M."/>
            <person name="Sakaki Y."/>
            <person name="Osada H."/>
        </authorList>
    </citation>
    <scope>NUCLEOTIDE SEQUENCE [LARGE SCALE GENOMIC DNA]</scope>
    <source>
        <strain evidence="2 3">SN-593</strain>
    </source>
</reference>
<dbReference type="AlphaFoldDB" id="A0A7U3VRL3"/>
<evidence type="ECO:0000256" key="1">
    <source>
        <dbReference type="SAM" id="Phobius"/>
    </source>
</evidence>
<protein>
    <recommendedName>
        <fullName evidence="4">Transmembrane protein</fullName>
    </recommendedName>
</protein>
<name>A0A7U3VRL3_9ACTN</name>
<feature type="transmembrane region" description="Helical" evidence="1">
    <location>
        <begin position="71"/>
        <end position="91"/>
    </location>
</feature>
<keyword evidence="3" id="KW-1185">Reference proteome</keyword>
<dbReference type="KEGG" id="arev:RVR_8188"/>
<reference evidence="2 3" key="4">
    <citation type="journal article" date="2020" name="Sci. Rep.">
        <title>beta-carboline chemical signals induce reveromycin production through a LuxR family regulator in Streptomyces sp. SN-593.</title>
        <authorList>
            <person name="Panthee S."/>
            <person name="Kito N."/>
            <person name="Hayashi T."/>
            <person name="Shimizu T."/>
            <person name="Ishikawa J."/>
            <person name="Hamamoto H."/>
            <person name="Osada H."/>
            <person name="Takahashi S."/>
        </authorList>
    </citation>
    <scope>NUCLEOTIDE SEQUENCE [LARGE SCALE GENOMIC DNA]</scope>
    <source>
        <strain evidence="2 3">SN-593</strain>
    </source>
</reference>
<keyword evidence="1" id="KW-1133">Transmembrane helix</keyword>
<evidence type="ECO:0008006" key="4">
    <source>
        <dbReference type="Google" id="ProtNLM"/>
    </source>
</evidence>
<feature type="transmembrane region" description="Helical" evidence="1">
    <location>
        <begin position="103"/>
        <end position="124"/>
    </location>
</feature>